<keyword evidence="2" id="KW-1185">Reference proteome</keyword>
<evidence type="ECO:0000313" key="1">
    <source>
        <dbReference type="EMBL" id="GJT59038.1"/>
    </source>
</evidence>
<sequence>MAYPCLHSPKTTKGTSSIRRIHRAQYCRLQDIVCEYSGRYQVWSLLQETLIRRIQTLGYAVNLDNSTSNVLIPLDSWTSELLEYKLPLSMQDKHKLPSIRTIENRKWLNKAIDEGPYVFKNFTPDDSQTPRLQTEDDLTGDDLKHYEAEIEAI</sequence>
<gene>
    <name evidence="1" type="ORF">Tco_1002571</name>
</gene>
<reference evidence="1" key="2">
    <citation type="submission" date="2022-01" db="EMBL/GenBank/DDBJ databases">
        <authorList>
            <person name="Yamashiro T."/>
            <person name="Shiraishi A."/>
            <person name="Satake H."/>
            <person name="Nakayama K."/>
        </authorList>
    </citation>
    <scope>NUCLEOTIDE SEQUENCE</scope>
</reference>
<organism evidence="1 2">
    <name type="scientific">Tanacetum coccineum</name>
    <dbReference type="NCBI Taxonomy" id="301880"/>
    <lineage>
        <taxon>Eukaryota</taxon>
        <taxon>Viridiplantae</taxon>
        <taxon>Streptophyta</taxon>
        <taxon>Embryophyta</taxon>
        <taxon>Tracheophyta</taxon>
        <taxon>Spermatophyta</taxon>
        <taxon>Magnoliopsida</taxon>
        <taxon>eudicotyledons</taxon>
        <taxon>Gunneridae</taxon>
        <taxon>Pentapetalae</taxon>
        <taxon>asterids</taxon>
        <taxon>campanulids</taxon>
        <taxon>Asterales</taxon>
        <taxon>Asteraceae</taxon>
        <taxon>Asteroideae</taxon>
        <taxon>Anthemideae</taxon>
        <taxon>Anthemidinae</taxon>
        <taxon>Tanacetum</taxon>
    </lineage>
</organism>
<name>A0ABQ5F6P0_9ASTR</name>
<dbReference type="EMBL" id="BQNB010017073">
    <property type="protein sequence ID" value="GJT59038.1"/>
    <property type="molecule type" value="Genomic_DNA"/>
</dbReference>
<proteinExistence type="predicted"/>
<protein>
    <submittedName>
        <fullName evidence="1">Uncharacterized protein</fullName>
    </submittedName>
</protein>
<comment type="caution">
    <text evidence="1">The sequence shown here is derived from an EMBL/GenBank/DDBJ whole genome shotgun (WGS) entry which is preliminary data.</text>
</comment>
<evidence type="ECO:0000313" key="2">
    <source>
        <dbReference type="Proteomes" id="UP001151760"/>
    </source>
</evidence>
<accession>A0ABQ5F6P0</accession>
<reference evidence="1" key="1">
    <citation type="journal article" date="2022" name="Int. J. Mol. Sci.">
        <title>Draft Genome of Tanacetum Coccineum: Genomic Comparison of Closely Related Tanacetum-Family Plants.</title>
        <authorList>
            <person name="Yamashiro T."/>
            <person name="Shiraishi A."/>
            <person name="Nakayama K."/>
            <person name="Satake H."/>
        </authorList>
    </citation>
    <scope>NUCLEOTIDE SEQUENCE</scope>
</reference>
<dbReference type="Proteomes" id="UP001151760">
    <property type="component" value="Unassembled WGS sequence"/>
</dbReference>